<dbReference type="CDD" id="cd00311">
    <property type="entry name" value="TIM"/>
    <property type="match status" value="1"/>
</dbReference>
<feature type="binding site" evidence="8">
    <location>
        <begin position="9"/>
        <end position="11"/>
    </location>
    <ligand>
        <name>substrate</name>
    </ligand>
</feature>
<dbReference type="InterPro" id="IPR013785">
    <property type="entry name" value="Aldolase_TIM"/>
</dbReference>
<accession>A0A4P9VSX7</accession>
<dbReference type="PANTHER" id="PTHR21139">
    <property type="entry name" value="TRIOSEPHOSPHATE ISOMERASE"/>
    <property type="match status" value="1"/>
</dbReference>
<dbReference type="HAMAP" id="MF_00147_B">
    <property type="entry name" value="TIM_B"/>
    <property type="match status" value="1"/>
</dbReference>
<dbReference type="PROSITE" id="PS51440">
    <property type="entry name" value="TIM_2"/>
    <property type="match status" value="1"/>
</dbReference>
<dbReference type="UniPathway" id="UPA00109">
    <property type="reaction ID" value="UER00189"/>
</dbReference>
<comment type="pathway">
    <text evidence="8 9">Carbohydrate biosynthesis; gluconeogenesis.</text>
</comment>
<dbReference type="InterPro" id="IPR000652">
    <property type="entry name" value="Triosephosphate_isomerase"/>
</dbReference>
<keyword evidence="5 8" id="KW-0963">Cytoplasm</keyword>
<dbReference type="InterPro" id="IPR022896">
    <property type="entry name" value="TrioseP_Isoase_bac/euk"/>
</dbReference>
<comment type="caution">
    <text evidence="10">The sequence shown here is derived from an EMBL/GenBank/DDBJ whole genome shotgun (WGS) entry which is preliminary data.</text>
</comment>
<dbReference type="InterPro" id="IPR020861">
    <property type="entry name" value="Triosephosphate_isomerase_AS"/>
</dbReference>
<dbReference type="FunFam" id="3.20.20.70:FF:000016">
    <property type="entry name" value="Triosephosphate isomerase"/>
    <property type="match status" value="1"/>
</dbReference>
<feature type="binding site" evidence="8">
    <location>
        <position position="210"/>
    </location>
    <ligand>
        <name>substrate</name>
    </ligand>
</feature>
<sequence>MRKPLVVGNWKMHGNTAENVALLEGLLSAELGTSDVAVCPPSIYVAQVAEKLKGSAIGWGVQNISAVEKGAYTGEISAPMAKDLGSKYAIIGHSERRTLFGEVDKDVADKFVAAQQAGLTPIACVGENLAEREAGETLTVVGRQLGAILAALSAGQVDGFVIAYEPVWAIGTGKTATPEQAQEVHKFIRDQLAALSAELAENIQILYGGSVKADNAEALFANPDIDGGLVGGASLLVDQFVAICRAAG</sequence>
<evidence type="ECO:0000256" key="6">
    <source>
        <dbReference type="ARBA" id="ARBA00023152"/>
    </source>
</evidence>
<keyword evidence="11" id="KW-1185">Reference proteome</keyword>
<evidence type="ECO:0000256" key="9">
    <source>
        <dbReference type="RuleBase" id="RU363013"/>
    </source>
</evidence>
<evidence type="ECO:0000256" key="5">
    <source>
        <dbReference type="ARBA" id="ARBA00022490"/>
    </source>
</evidence>
<dbReference type="SUPFAM" id="SSF51351">
    <property type="entry name" value="Triosephosphate isomerase (TIM)"/>
    <property type="match status" value="1"/>
</dbReference>
<comment type="pathway">
    <text evidence="1 8 9">Carbohydrate degradation; glycolysis; D-glyceraldehyde 3-phosphate from glycerone phosphate: step 1/1.</text>
</comment>
<comment type="function">
    <text evidence="8">Involved in the gluconeogenesis. Catalyzes stereospecifically the conversion of dihydroxyacetone phosphate (DHAP) to D-glyceraldehyde-3-phosphate (G3P).</text>
</comment>
<comment type="subcellular location">
    <subcellularLocation>
        <location evidence="8 9">Cytoplasm</location>
    </subcellularLocation>
</comment>
<name>A0A4P9VSX7_9GAMM</name>
<keyword evidence="4 8" id="KW-0312">Gluconeogenesis</keyword>
<dbReference type="InterPro" id="IPR035990">
    <property type="entry name" value="TIM_sf"/>
</dbReference>
<comment type="catalytic activity">
    <reaction evidence="8 9">
        <text>D-glyceraldehyde 3-phosphate = dihydroxyacetone phosphate</text>
        <dbReference type="Rhea" id="RHEA:18585"/>
        <dbReference type="ChEBI" id="CHEBI:57642"/>
        <dbReference type="ChEBI" id="CHEBI:59776"/>
        <dbReference type="EC" id="5.3.1.1"/>
    </reaction>
</comment>
<dbReference type="GO" id="GO:0004807">
    <property type="term" value="F:triose-phosphate isomerase activity"/>
    <property type="evidence" value="ECO:0007669"/>
    <property type="project" value="UniProtKB-UniRule"/>
</dbReference>
<dbReference type="GO" id="GO:0005829">
    <property type="term" value="C:cytosol"/>
    <property type="evidence" value="ECO:0007669"/>
    <property type="project" value="TreeGrafter"/>
</dbReference>
<dbReference type="GO" id="GO:0006096">
    <property type="term" value="P:glycolytic process"/>
    <property type="evidence" value="ECO:0007669"/>
    <property type="project" value="UniProtKB-UniRule"/>
</dbReference>
<keyword evidence="7 8" id="KW-0413">Isomerase</keyword>
<dbReference type="RefSeq" id="WP_027707253.1">
    <property type="nucleotide sequence ID" value="NZ_JAEVHG010000016.1"/>
</dbReference>
<dbReference type="GO" id="GO:0046166">
    <property type="term" value="P:glyceraldehyde-3-phosphate biosynthetic process"/>
    <property type="evidence" value="ECO:0007669"/>
    <property type="project" value="TreeGrafter"/>
</dbReference>
<evidence type="ECO:0000256" key="3">
    <source>
        <dbReference type="ARBA" id="ARBA00007422"/>
    </source>
</evidence>
<feature type="active site" description="Electrophile" evidence="8">
    <location>
        <position position="93"/>
    </location>
</feature>
<evidence type="ECO:0000256" key="4">
    <source>
        <dbReference type="ARBA" id="ARBA00022432"/>
    </source>
</evidence>
<reference evidence="10 11" key="1">
    <citation type="submission" date="2017-04" db="EMBL/GenBank/DDBJ databases">
        <title>Draft genome sequence of Zooshikella ganghwensis VG4 isolated from Red Sea sediments.</title>
        <authorList>
            <person name="Rehman Z."/>
            <person name="Alam I."/>
            <person name="Kamau A."/>
            <person name="Bajic V."/>
            <person name="Leiknes T."/>
        </authorList>
    </citation>
    <scope>NUCLEOTIDE SEQUENCE [LARGE SCALE GENOMIC DNA]</scope>
    <source>
        <strain evidence="10 11">VG4</strain>
    </source>
</reference>
<dbReference type="GO" id="GO:0019563">
    <property type="term" value="P:glycerol catabolic process"/>
    <property type="evidence" value="ECO:0007669"/>
    <property type="project" value="TreeGrafter"/>
</dbReference>
<evidence type="ECO:0000313" key="11">
    <source>
        <dbReference type="Proteomes" id="UP000257039"/>
    </source>
</evidence>
<dbReference type="GO" id="GO:0006094">
    <property type="term" value="P:gluconeogenesis"/>
    <property type="evidence" value="ECO:0007669"/>
    <property type="project" value="UniProtKB-UniRule"/>
</dbReference>
<dbReference type="Pfam" id="PF00121">
    <property type="entry name" value="TIM"/>
    <property type="match status" value="1"/>
</dbReference>
<evidence type="ECO:0000256" key="8">
    <source>
        <dbReference type="HAMAP-Rule" id="MF_00147"/>
    </source>
</evidence>
<dbReference type="Gene3D" id="3.20.20.70">
    <property type="entry name" value="Aldolase class I"/>
    <property type="match status" value="1"/>
</dbReference>
<feature type="active site" description="Proton acceptor" evidence="8">
    <location>
        <position position="165"/>
    </location>
</feature>
<dbReference type="Proteomes" id="UP000257039">
    <property type="component" value="Unassembled WGS sequence"/>
</dbReference>
<evidence type="ECO:0000256" key="1">
    <source>
        <dbReference type="ARBA" id="ARBA00004680"/>
    </source>
</evidence>
<feature type="binding site" evidence="8">
    <location>
        <begin position="231"/>
        <end position="232"/>
    </location>
    <ligand>
        <name>substrate</name>
    </ligand>
</feature>
<dbReference type="UniPathway" id="UPA00138"/>
<dbReference type="EC" id="5.3.1.1" evidence="8 9"/>
<organism evidence="10 11">
    <name type="scientific">Zooshikella ganghwensis</name>
    <dbReference type="NCBI Taxonomy" id="202772"/>
    <lineage>
        <taxon>Bacteria</taxon>
        <taxon>Pseudomonadati</taxon>
        <taxon>Pseudomonadota</taxon>
        <taxon>Gammaproteobacteria</taxon>
        <taxon>Oceanospirillales</taxon>
        <taxon>Zooshikellaceae</taxon>
        <taxon>Zooshikella</taxon>
    </lineage>
</organism>
<evidence type="ECO:0000313" key="10">
    <source>
        <dbReference type="EMBL" id="RDH45787.1"/>
    </source>
</evidence>
<comment type="similarity">
    <text evidence="3 8 9">Belongs to the triosephosphate isomerase family.</text>
</comment>
<evidence type="ECO:0000256" key="7">
    <source>
        <dbReference type="ARBA" id="ARBA00023235"/>
    </source>
</evidence>
<evidence type="ECO:0000256" key="2">
    <source>
        <dbReference type="ARBA" id="ARBA00004939"/>
    </source>
</evidence>
<protein>
    <recommendedName>
        <fullName evidence="8 9">Triosephosphate isomerase</fullName>
        <shortName evidence="8">TIM</shortName>
        <shortName evidence="8">TPI</shortName>
        <ecNumber evidence="8 9">5.3.1.1</ecNumber>
    </recommendedName>
    <alternativeName>
        <fullName evidence="8">Triose-phosphate isomerase</fullName>
    </alternativeName>
</protein>
<comment type="pathway">
    <text evidence="2">Carbohydrate metabolism; erythritol degradation.</text>
</comment>
<gene>
    <name evidence="8" type="primary">tpiA</name>
    <name evidence="10" type="ORF">B9G39_21345</name>
</gene>
<dbReference type="NCBIfam" id="TIGR00419">
    <property type="entry name" value="tim"/>
    <property type="match status" value="1"/>
</dbReference>
<keyword evidence="6 8" id="KW-0324">Glycolysis</keyword>
<dbReference type="PANTHER" id="PTHR21139:SF42">
    <property type="entry name" value="TRIOSEPHOSPHATE ISOMERASE"/>
    <property type="match status" value="1"/>
</dbReference>
<dbReference type="EMBL" id="NDXW01000001">
    <property type="protein sequence ID" value="RDH45787.1"/>
    <property type="molecule type" value="Genomic_DNA"/>
</dbReference>
<proteinExistence type="inferred from homology"/>
<comment type="subunit">
    <text evidence="8 9">Homodimer.</text>
</comment>
<feature type="binding site" evidence="8">
    <location>
        <position position="171"/>
    </location>
    <ligand>
        <name>substrate</name>
    </ligand>
</feature>
<dbReference type="AlphaFoldDB" id="A0A4P9VSX7"/>
<dbReference type="PROSITE" id="PS00171">
    <property type="entry name" value="TIM_1"/>
    <property type="match status" value="1"/>
</dbReference>